<evidence type="ECO:0000259" key="2">
    <source>
        <dbReference type="Pfam" id="PF02463"/>
    </source>
</evidence>
<reference evidence="3" key="2">
    <citation type="submission" date="2024-10" db="UniProtKB">
        <authorList>
            <consortium name="EnsemblProtists"/>
        </authorList>
    </citation>
    <scope>IDENTIFICATION</scope>
</reference>
<dbReference type="EnsemblProtists" id="EOD07204">
    <property type="protein sequence ID" value="EOD07204"/>
    <property type="gene ID" value="EMIHUDRAFT_198544"/>
</dbReference>
<feature type="domain" description="RecF/RecN/SMC N-terminal" evidence="2">
    <location>
        <begin position="48"/>
        <end position="170"/>
    </location>
</feature>
<dbReference type="PANTHER" id="PTHR18937">
    <property type="entry name" value="STRUCTURAL MAINTENANCE OF CHROMOSOMES SMC FAMILY MEMBER"/>
    <property type="match status" value="1"/>
</dbReference>
<dbReference type="Proteomes" id="UP000013827">
    <property type="component" value="Unassembled WGS sequence"/>
</dbReference>
<comment type="subcellular location">
    <subcellularLocation>
        <location evidence="1">Nucleus</location>
    </subcellularLocation>
</comment>
<dbReference type="InterPro" id="IPR003395">
    <property type="entry name" value="RecF/RecN/SMC_N"/>
</dbReference>
<reference evidence="4" key="1">
    <citation type="journal article" date="2013" name="Nature">
        <title>Pan genome of the phytoplankton Emiliania underpins its global distribution.</title>
        <authorList>
            <person name="Read B.A."/>
            <person name="Kegel J."/>
            <person name="Klute M.J."/>
            <person name="Kuo A."/>
            <person name="Lefebvre S.C."/>
            <person name="Maumus F."/>
            <person name="Mayer C."/>
            <person name="Miller J."/>
            <person name="Monier A."/>
            <person name="Salamov A."/>
            <person name="Young J."/>
            <person name="Aguilar M."/>
            <person name="Claverie J.M."/>
            <person name="Frickenhaus S."/>
            <person name="Gonzalez K."/>
            <person name="Herman E.K."/>
            <person name="Lin Y.C."/>
            <person name="Napier J."/>
            <person name="Ogata H."/>
            <person name="Sarno A.F."/>
            <person name="Shmutz J."/>
            <person name="Schroeder D."/>
            <person name="de Vargas C."/>
            <person name="Verret F."/>
            <person name="von Dassow P."/>
            <person name="Valentin K."/>
            <person name="Van de Peer Y."/>
            <person name="Wheeler G."/>
            <person name="Dacks J.B."/>
            <person name="Delwiche C.F."/>
            <person name="Dyhrman S.T."/>
            <person name="Glockner G."/>
            <person name="John U."/>
            <person name="Richards T."/>
            <person name="Worden A.Z."/>
            <person name="Zhang X."/>
            <person name="Grigoriev I.V."/>
            <person name="Allen A.E."/>
            <person name="Bidle K."/>
            <person name="Borodovsky M."/>
            <person name="Bowler C."/>
            <person name="Brownlee C."/>
            <person name="Cock J.M."/>
            <person name="Elias M."/>
            <person name="Gladyshev V.N."/>
            <person name="Groth M."/>
            <person name="Guda C."/>
            <person name="Hadaegh A."/>
            <person name="Iglesias-Rodriguez M.D."/>
            <person name="Jenkins J."/>
            <person name="Jones B.M."/>
            <person name="Lawson T."/>
            <person name="Leese F."/>
            <person name="Lindquist E."/>
            <person name="Lobanov A."/>
            <person name="Lomsadze A."/>
            <person name="Malik S.B."/>
            <person name="Marsh M.E."/>
            <person name="Mackinder L."/>
            <person name="Mock T."/>
            <person name="Mueller-Roeber B."/>
            <person name="Pagarete A."/>
            <person name="Parker M."/>
            <person name="Probert I."/>
            <person name="Quesneville H."/>
            <person name="Raines C."/>
            <person name="Rensing S.A."/>
            <person name="Riano-Pachon D.M."/>
            <person name="Richier S."/>
            <person name="Rokitta S."/>
            <person name="Shiraiwa Y."/>
            <person name="Soanes D.M."/>
            <person name="van der Giezen M."/>
            <person name="Wahlund T.M."/>
            <person name="Williams B."/>
            <person name="Wilson W."/>
            <person name="Wolfe G."/>
            <person name="Wurch L.L."/>
        </authorList>
    </citation>
    <scope>NUCLEOTIDE SEQUENCE</scope>
</reference>
<dbReference type="KEGG" id="ehx:EMIHUDRAFT_198544"/>
<dbReference type="Pfam" id="PF02463">
    <property type="entry name" value="SMC_N"/>
    <property type="match status" value="1"/>
</dbReference>
<dbReference type="PaxDb" id="2903-EOD07204"/>
<dbReference type="eggNOG" id="KOG0933">
    <property type="taxonomic scope" value="Eukaryota"/>
</dbReference>
<sequence length="231" mass="24699">MSFAIGEEACTGACPGAHLRRDTVWPKWSGRETDADSALAASAAGLALHAVVLDDFKSYSGRVVAEFNSRGIIAIVAPNGAGKSCLVEGICFALGLDLRSMRAQNLKALVNRTGRDDGVACAVSCVFRARSGAGALCVQRRAIAPADGPARSEFRCEVRVARRSELKALLLRSLQLDVDRPDTFVVQQSACASITQQTPLELLLCFIEDLRGRPTYVEASRPTSSHPVKIL</sequence>
<dbReference type="STRING" id="2903.R1DEK2"/>
<dbReference type="GeneID" id="17253207"/>
<dbReference type="InterPro" id="IPR027417">
    <property type="entry name" value="P-loop_NTPase"/>
</dbReference>
<accession>A0A0D3I7G9</accession>
<evidence type="ECO:0000313" key="3">
    <source>
        <dbReference type="EnsemblProtists" id="EOD07204"/>
    </source>
</evidence>
<proteinExistence type="predicted"/>
<evidence type="ECO:0000256" key="1">
    <source>
        <dbReference type="ARBA" id="ARBA00004123"/>
    </source>
</evidence>
<dbReference type="Gene3D" id="3.40.50.300">
    <property type="entry name" value="P-loop containing nucleotide triphosphate hydrolases"/>
    <property type="match status" value="1"/>
</dbReference>
<organism evidence="3 4">
    <name type="scientific">Emiliania huxleyi (strain CCMP1516)</name>
    <dbReference type="NCBI Taxonomy" id="280463"/>
    <lineage>
        <taxon>Eukaryota</taxon>
        <taxon>Haptista</taxon>
        <taxon>Haptophyta</taxon>
        <taxon>Prymnesiophyceae</taxon>
        <taxon>Isochrysidales</taxon>
        <taxon>Noelaerhabdaceae</taxon>
        <taxon>Emiliania</taxon>
    </lineage>
</organism>
<dbReference type="RefSeq" id="XP_005759633.1">
    <property type="nucleotide sequence ID" value="XM_005759576.1"/>
</dbReference>
<evidence type="ECO:0000313" key="4">
    <source>
        <dbReference type="Proteomes" id="UP000013827"/>
    </source>
</evidence>
<keyword evidence="4" id="KW-1185">Reference proteome</keyword>
<name>A0A0D3I7G9_EMIH1</name>
<dbReference type="SUPFAM" id="SSF52540">
    <property type="entry name" value="P-loop containing nucleoside triphosphate hydrolases"/>
    <property type="match status" value="1"/>
</dbReference>
<dbReference type="GO" id="GO:0005634">
    <property type="term" value="C:nucleus"/>
    <property type="evidence" value="ECO:0007669"/>
    <property type="project" value="UniProtKB-SubCell"/>
</dbReference>
<dbReference type="AlphaFoldDB" id="A0A0D3I7G9"/>
<dbReference type="HOGENOM" id="CLU_1201754_0_0_1"/>
<protein>
    <recommendedName>
        <fullName evidence="2">RecF/RecN/SMC N-terminal domain-containing protein</fullName>
    </recommendedName>
</protein>